<sequence>MQCRKSQGRTGQYPVDEFASKHGLSAKSATVILNLYGPSRPACDAAAVAFKVAITQRQAGRLINLLDID</sequence>
<gene>
    <name evidence="1" type="ORF">DNR46_28375</name>
</gene>
<evidence type="ECO:0000313" key="2">
    <source>
        <dbReference type="Proteomes" id="UP000275436"/>
    </source>
</evidence>
<comment type="caution">
    <text evidence="1">The sequence shown here is derived from an EMBL/GenBank/DDBJ whole genome shotgun (WGS) entry which is preliminary data.</text>
</comment>
<dbReference type="Proteomes" id="UP000275436">
    <property type="component" value="Unassembled WGS sequence"/>
</dbReference>
<name>A0A3M9X4M2_9HYPH</name>
<proteinExistence type="predicted"/>
<evidence type="ECO:0000313" key="1">
    <source>
        <dbReference type="EMBL" id="RNJ42470.1"/>
    </source>
</evidence>
<reference evidence="1 2" key="1">
    <citation type="journal article" date="2018" name="Mol. Plant Microbe Interact.">
        <title>Taxonomically Different Co-Microsymbionts of a Relict Legume, Oxytropis popoviana, Have Complementary Sets of Symbiotic Genes and Together Increase the Efficiency of Plant Nodulation.</title>
        <authorList>
            <person name="Safronova V."/>
            <person name="Belimov A."/>
            <person name="Sazanova A."/>
            <person name="Chirak E."/>
            <person name="Verkhozina A."/>
            <person name="Kuznetsova I."/>
            <person name="Andronov E."/>
            <person name="Puhalsky J."/>
            <person name="Tikhonovich I."/>
        </authorList>
    </citation>
    <scope>NUCLEOTIDE SEQUENCE [LARGE SCALE GENOMIC DNA]</scope>
    <source>
        <strain evidence="1 2">Opo-235</strain>
    </source>
</reference>
<organism evidence="1 2">
    <name type="scientific">Mesorhizobium japonicum</name>
    <dbReference type="NCBI Taxonomy" id="2066070"/>
    <lineage>
        <taxon>Bacteria</taxon>
        <taxon>Pseudomonadati</taxon>
        <taxon>Pseudomonadota</taxon>
        <taxon>Alphaproteobacteria</taxon>
        <taxon>Hyphomicrobiales</taxon>
        <taxon>Phyllobacteriaceae</taxon>
        <taxon>Mesorhizobium</taxon>
    </lineage>
</organism>
<protein>
    <submittedName>
        <fullName evidence="1">Uncharacterized protein</fullName>
    </submittedName>
</protein>
<dbReference type="EMBL" id="QKOD01000011">
    <property type="protein sequence ID" value="RNJ42470.1"/>
    <property type="molecule type" value="Genomic_DNA"/>
</dbReference>
<dbReference type="AlphaFoldDB" id="A0A3M9X4M2"/>
<accession>A0A3M9X4M2</accession>